<comment type="similarity">
    <text evidence="2 7">Belongs to the FBPase class 2 family.</text>
</comment>
<evidence type="ECO:0000256" key="4">
    <source>
        <dbReference type="ARBA" id="ARBA00022801"/>
    </source>
</evidence>
<feature type="binding site" evidence="8">
    <location>
        <position position="106"/>
    </location>
    <ligand>
        <name>Mn(2+)</name>
        <dbReference type="ChEBI" id="CHEBI:29035"/>
        <label>2</label>
    </ligand>
</feature>
<evidence type="ECO:0000313" key="11">
    <source>
        <dbReference type="Proteomes" id="UP000306196"/>
    </source>
</evidence>
<gene>
    <name evidence="10" type="ORF">FEM03_21270</name>
</gene>
<keyword evidence="6 7" id="KW-0119">Carbohydrate metabolism</keyword>
<proteinExistence type="inferred from homology"/>
<keyword evidence="3 8" id="KW-0479">Metal-binding</keyword>
<dbReference type="Proteomes" id="UP000306196">
    <property type="component" value="Unassembled WGS sequence"/>
</dbReference>
<dbReference type="GO" id="GO:0005829">
    <property type="term" value="C:cytosol"/>
    <property type="evidence" value="ECO:0007669"/>
    <property type="project" value="TreeGrafter"/>
</dbReference>
<sequence>MSISNSFVAPLSSNRDIERLVQLDFLRATEAAALNVMQWVGKGEKEMADEAACDAIRGMFDLMNIRGEVVIGEGIKDNAPGIFKGERMGTWLEGTPSYAIALDPVDGTTNCSKGMPNSISCIAAVSRDADGGSQLLDMPAYYMKKLSYPQAVRRAWMADPSLPLHPDAPIGEVIHLVARILGKEVRDVVVIVMDRPRNGYLVEEVRRCGASLRMIADGDITAALGPALPGSGIDIYCGIGGATEGVLAAAALRCLGGGMQSKIWVSSEAERQSLIADGWGDKLDKVFLSRDLAFADEIIFCATGITDSPLLRGVNVKGQVATTYSVLMRAKTKTVRYMETHHNLQEKTIRLRSTSNEVLLNHPPVEG</sequence>
<organism evidence="10 11">
    <name type="scientific">Phragmitibacter flavus</name>
    <dbReference type="NCBI Taxonomy" id="2576071"/>
    <lineage>
        <taxon>Bacteria</taxon>
        <taxon>Pseudomonadati</taxon>
        <taxon>Verrucomicrobiota</taxon>
        <taxon>Verrucomicrobiia</taxon>
        <taxon>Verrucomicrobiales</taxon>
        <taxon>Verrucomicrobiaceae</taxon>
        <taxon>Phragmitibacter</taxon>
    </lineage>
</organism>
<dbReference type="PIRSF" id="PIRSF004532">
    <property type="entry name" value="GlpX"/>
    <property type="match status" value="1"/>
</dbReference>
<evidence type="ECO:0000256" key="6">
    <source>
        <dbReference type="ARBA" id="ARBA00023277"/>
    </source>
</evidence>
<evidence type="ECO:0000256" key="7">
    <source>
        <dbReference type="PIRNR" id="PIRNR004532"/>
    </source>
</evidence>
<dbReference type="Gene3D" id="3.40.190.90">
    <property type="match status" value="1"/>
</dbReference>
<dbReference type="Gene3D" id="3.30.540.10">
    <property type="entry name" value="Fructose-1,6-Bisphosphatase, subunit A, domain 1"/>
    <property type="match status" value="1"/>
</dbReference>
<feature type="binding site" evidence="9">
    <location>
        <position position="142"/>
    </location>
    <ligand>
        <name>substrate</name>
    </ligand>
</feature>
<evidence type="ECO:0000256" key="9">
    <source>
        <dbReference type="PIRSR" id="PIRSR004532-2"/>
    </source>
</evidence>
<evidence type="ECO:0000313" key="10">
    <source>
        <dbReference type="EMBL" id="TLD68715.1"/>
    </source>
</evidence>
<name>A0A5R8K9X1_9BACT</name>
<dbReference type="PANTHER" id="PTHR30447:SF0">
    <property type="entry name" value="FRUCTOSE-1,6-BISPHOSPHATASE 1 CLASS 2-RELATED"/>
    <property type="match status" value="1"/>
</dbReference>
<keyword evidence="5 8" id="KW-0464">Manganese</keyword>
<evidence type="ECO:0000256" key="1">
    <source>
        <dbReference type="ARBA" id="ARBA00001273"/>
    </source>
</evidence>
<dbReference type="GO" id="GO:0046872">
    <property type="term" value="F:metal ion binding"/>
    <property type="evidence" value="ECO:0007669"/>
    <property type="project" value="UniProtKB-KW"/>
</dbReference>
<dbReference type="Pfam" id="PF03320">
    <property type="entry name" value="FBPase_glpX"/>
    <property type="match status" value="1"/>
</dbReference>
<feature type="binding site" evidence="8">
    <location>
        <position position="73"/>
    </location>
    <ligand>
        <name>Mn(2+)</name>
        <dbReference type="ChEBI" id="CHEBI:29035"/>
        <label>1</label>
    </ligand>
</feature>
<dbReference type="GO" id="GO:0006071">
    <property type="term" value="P:glycerol metabolic process"/>
    <property type="evidence" value="ECO:0007669"/>
    <property type="project" value="InterPro"/>
</dbReference>
<feature type="binding site" evidence="8">
    <location>
        <position position="49"/>
    </location>
    <ligand>
        <name>Mn(2+)</name>
        <dbReference type="ChEBI" id="CHEBI:29035"/>
        <label>1</label>
    </ligand>
</feature>
<accession>A0A5R8K9X1</accession>
<comment type="caution">
    <text evidence="10">The sequence shown here is derived from an EMBL/GenBank/DDBJ whole genome shotgun (WGS) entry which is preliminary data.</text>
</comment>
<dbReference type="EMBL" id="VAUV01000020">
    <property type="protein sequence ID" value="TLD68715.1"/>
    <property type="molecule type" value="Genomic_DNA"/>
</dbReference>
<dbReference type="RefSeq" id="WP_138088327.1">
    <property type="nucleotide sequence ID" value="NZ_VAUV01000020.1"/>
</dbReference>
<evidence type="ECO:0000256" key="8">
    <source>
        <dbReference type="PIRSR" id="PIRSR004532-1"/>
    </source>
</evidence>
<dbReference type="InterPro" id="IPR004464">
    <property type="entry name" value="FBPase_class-2/SBPase"/>
</dbReference>
<dbReference type="SUPFAM" id="SSF56655">
    <property type="entry name" value="Carbohydrate phosphatase"/>
    <property type="match status" value="1"/>
</dbReference>
<feature type="binding site" evidence="9">
    <location>
        <begin position="195"/>
        <end position="197"/>
    </location>
    <ligand>
        <name>substrate</name>
    </ligand>
</feature>
<dbReference type="PANTHER" id="PTHR30447">
    <property type="entry name" value="FRUCTOSE-1,6-BISPHOSPHATASE CLASS 2"/>
    <property type="match status" value="1"/>
</dbReference>
<feature type="binding site" evidence="9">
    <location>
        <begin position="217"/>
        <end position="219"/>
    </location>
    <ligand>
        <name>substrate</name>
    </ligand>
</feature>
<feature type="binding site" evidence="9">
    <location>
        <begin position="106"/>
        <end position="108"/>
    </location>
    <ligand>
        <name>substrate</name>
    </ligand>
</feature>
<keyword evidence="11" id="KW-1185">Reference proteome</keyword>
<dbReference type="GO" id="GO:0006094">
    <property type="term" value="P:gluconeogenesis"/>
    <property type="evidence" value="ECO:0007669"/>
    <property type="project" value="InterPro"/>
</dbReference>
<reference evidence="10 11" key="1">
    <citation type="submission" date="2019-05" db="EMBL/GenBank/DDBJ databases">
        <title>Verrucobacter flavum gen. nov., sp. nov. a new member of the family Verrucomicrobiaceae.</title>
        <authorList>
            <person name="Szuroczki S."/>
            <person name="Abbaszade G."/>
            <person name="Szabo A."/>
            <person name="Felfoldi T."/>
            <person name="Schumann P."/>
            <person name="Boka K."/>
            <person name="Keki Z."/>
            <person name="Toumi M."/>
            <person name="Toth E."/>
        </authorList>
    </citation>
    <scope>NUCLEOTIDE SEQUENCE [LARGE SCALE GENOMIC DNA]</scope>
    <source>
        <strain evidence="10 11">MG-N-17</strain>
    </source>
</reference>
<dbReference type="GO" id="GO:0042132">
    <property type="term" value="F:fructose 1,6-bisphosphate 1-phosphatase activity"/>
    <property type="evidence" value="ECO:0007669"/>
    <property type="project" value="UniProtKB-EC"/>
</dbReference>
<feature type="binding site" evidence="9">
    <location>
        <position position="241"/>
    </location>
    <ligand>
        <name>substrate</name>
    </ligand>
</feature>
<protein>
    <recommendedName>
        <fullName evidence="7">Fructose-1,6-bisphosphatase</fullName>
    </recommendedName>
</protein>
<feature type="binding site" evidence="8">
    <location>
        <position position="103"/>
    </location>
    <ligand>
        <name>Mn(2+)</name>
        <dbReference type="ChEBI" id="CHEBI:29035"/>
        <label>2</label>
    </ligand>
</feature>
<comment type="catalytic activity">
    <reaction evidence="1">
        <text>beta-D-fructose 1,6-bisphosphate + H2O = beta-D-fructose 6-phosphate + phosphate</text>
        <dbReference type="Rhea" id="RHEA:11064"/>
        <dbReference type="ChEBI" id="CHEBI:15377"/>
        <dbReference type="ChEBI" id="CHEBI:32966"/>
        <dbReference type="ChEBI" id="CHEBI:43474"/>
        <dbReference type="ChEBI" id="CHEBI:57634"/>
        <dbReference type="EC" id="3.1.3.11"/>
    </reaction>
</comment>
<dbReference type="OrthoDB" id="9779353at2"/>
<comment type="cofactor">
    <cofactor evidence="8">
        <name>Mn(2+)</name>
        <dbReference type="ChEBI" id="CHEBI:29035"/>
    </cofactor>
</comment>
<feature type="binding site" evidence="8">
    <location>
        <position position="244"/>
    </location>
    <ligand>
        <name>Mn(2+)</name>
        <dbReference type="ChEBI" id="CHEBI:29035"/>
        <label>2</label>
    </ligand>
</feature>
<keyword evidence="4" id="KW-0378">Hydrolase</keyword>
<dbReference type="GO" id="GO:0030388">
    <property type="term" value="P:fructose 1,6-bisphosphate metabolic process"/>
    <property type="evidence" value="ECO:0007669"/>
    <property type="project" value="TreeGrafter"/>
</dbReference>
<dbReference type="AlphaFoldDB" id="A0A5R8K9X1"/>
<evidence type="ECO:0000256" key="2">
    <source>
        <dbReference type="ARBA" id="ARBA00008989"/>
    </source>
</evidence>
<evidence type="ECO:0000256" key="5">
    <source>
        <dbReference type="ARBA" id="ARBA00023211"/>
    </source>
</evidence>
<evidence type="ECO:0000256" key="3">
    <source>
        <dbReference type="ARBA" id="ARBA00022723"/>
    </source>
</evidence>